<dbReference type="InterPro" id="IPR029032">
    <property type="entry name" value="AhpD-like"/>
</dbReference>
<evidence type="ECO:0000256" key="1">
    <source>
        <dbReference type="SAM" id="Phobius"/>
    </source>
</evidence>
<feature type="transmembrane region" description="Helical" evidence="1">
    <location>
        <begin position="27"/>
        <end position="51"/>
    </location>
</feature>
<dbReference type="PANTHER" id="PTHR34846:SF11">
    <property type="entry name" value="4-CARBOXYMUCONOLACTONE DECARBOXYLASE FAMILY PROTEIN (AFU_ORTHOLOGUE AFUA_6G11590)"/>
    <property type="match status" value="1"/>
</dbReference>
<feature type="domain" description="Carboxymuconolactone decarboxylase-like" evidence="2">
    <location>
        <begin position="100"/>
        <end position="170"/>
    </location>
</feature>
<dbReference type="GO" id="GO:0051920">
    <property type="term" value="F:peroxiredoxin activity"/>
    <property type="evidence" value="ECO:0007669"/>
    <property type="project" value="InterPro"/>
</dbReference>
<accession>A0A8H3CFR0</accession>
<dbReference type="Pfam" id="PF02627">
    <property type="entry name" value="CMD"/>
    <property type="match status" value="1"/>
</dbReference>
<gene>
    <name evidence="3" type="ORF">RDB_LOCUS215642</name>
</gene>
<keyword evidence="1" id="KW-0472">Membrane</keyword>
<sequence length="249" mass="27392">MVYVKASEKPSIKVVCESMGLQSSLCIIMQFSFTLQLFFSLLWLVGVSFAAELNNMTHSQPAQRILKVNPAPGTNALADSIRMEQNGTLRALDMALLNSPQFTIGWNALFRQIRYNSTVPGNIRELSILRIAALQGAAYQWQQHESVGRSEGLTSAQLKLIRDPAFSPYGISASSSFNAKQIAALKFADASTKNSHVYDEVWNGLAKQFPNAQQITELVLTVSAYNLVSRFLLAVSVDGVAEMQVPYPV</sequence>
<dbReference type="Proteomes" id="UP000663841">
    <property type="component" value="Unassembled WGS sequence"/>
</dbReference>
<dbReference type="InterPro" id="IPR003779">
    <property type="entry name" value="CMD-like"/>
</dbReference>
<keyword evidence="1" id="KW-0812">Transmembrane</keyword>
<protein>
    <recommendedName>
        <fullName evidence="2">Carboxymuconolactone decarboxylase-like domain-containing protein</fullName>
    </recommendedName>
</protein>
<dbReference type="EMBL" id="CAJMWW010000676">
    <property type="protein sequence ID" value="CAE6483930.1"/>
    <property type="molecule type" value="Genomic_DNA"/>
</dbReference>
<proteinExistence type="predicted"/>
<evidence type="ECO:0000313" key="3">
    <source>
        <dbReference type="EMBL" id="CAE6483930.1"/>
    </source>
</evidence>
<comment type="caution">
    <text evidence="3">The sequence shown here is derived from an EMBL/GenBank/DDBJ whole genome shotgun (WGS) entry which is preliminary data.</text>
</comment>
<dbReference type="AlphaFoldDB" id="A0A8H3CFR0"/>
<keyword evidence="1" id="KW-1133">Transmembrane helix</keyword>
<dbReference type="Gene3D" id="1.20.1290.10">
    <property type="entry name" value="AhpD-like"/>
    <property type="match status" value="1"/>
</dbReference>
<reference evidence="3" key="1">
    <citation type="submission" date="2021-01" db="EMBL/GenBank/DDBJ databases">
        <authorList>
            <person name="Kaushik A."/>
        </authorList>
    </citation>
    <scope>NUCLEOTIDE SEQUENCE</scope>
    <source>
        <strain evidence="3">AG3-T5</strain>
    </source>
</reference>
<organism evidence="3 4">
    <name type="scientific">Rhizoctonia solani</name>
    <dbReference type="NCBI Taxonomy" id="456999"/>
    <lineage>
        <taxon>Eukaryota</taxon>
        <taxon>Fungi</taxon>
        <taxon>Dikarya</taxon>
        <taxon>Basidiomycota</taxon>
        <taxon>Agaricomycotina</taxon>
        <taxon>Agaricomycetes</taxon>
        <taxon>Cantharellales</taxon>
        <taxon>Ceratobasidiaceae</taxon>
        <taxon>Rhizoctonia</taxon>
    </lineage>
</organism>
<dbReference type="PANTHER" id="PTHR34846">
    <property type="entry name" value="4-CARBOXYMUCONOLACTONE DECARBOXYLASE FAMILY PROTEIN (AFU_ORTHOLOGUE AFUA_6G11590)"/>
    <property type="match status" value="1"/>
</dbReference>
<dbReference type="SUPFAM" id="SSF69118">
    <property type="entry name" value="AhpD-like"/>
    <property type="match status" value="1"/>
</dbReference>
<name>A0A8H3CFR0_9AGAM</name>
<evidence type="ECO:0000313" key="4">
    <source>
        <dbReference type="Proteomes" id="UP000663841"/>
    </source>
</evidence>
<evidence type="ECO:0000259" key="2">
    <source>
        <dbReference type="Pfam" id="PF02627"/>
    </source>
</evidence>